<organism evidence="4 5">
    <name type="scientific">Dictyobacter aurantiacus</name>
    <dbReference type="NCBI Taxonomy" id="1936993"/>
    <lineage>
        <taxon>Bacteria</taxon>
        <taxon>Bacillati</taxon>
        <taxon>Chloroflexota</taxon>
        <taxon>Ktedonobacteria</taxon>
        <taxon>Ktedonobacterales</taxon>
        <taxon>Dictyobacteraceae</taxon>
        <taxon>Dictyobacter</taxon>
    </lineage>
</organism>
<dbReference type="AlphaFoldDB" id="A0A401ZFW0"/>
<dbReference type="Pfam" id="PF01458">
    <property type="entry name" value="SUFBD_core"/>
    <property type="match status" value="1"/>
</dbReference>
<feature type="domain" description="SUF system FeS cluster assembly SufBD core" evidence="2">
    <location>
        <begin position="203"/>
        <end position="437"/>
    </location>
</feature>
<evidence type="ECO:0000259" key="2">
    <source>
        <dbReference type="Pfam" id="PF01458"/>
    </source>
</evidence>
<dbReference type="NCBIfam" id="TIGR01980">
    <property type="entry name" value="sufB"/>
    <property type="match status" value="1"/>
</dbReference>
<dbReference type="EMBL" id="BIFQ01000001">
    <property type="protein sequence ID" value="GCE05774.1"/>
    <property type="molecule type" value="Genomic_DNA"/>
</dbReference>
<gene>
    <name evidence="4" type="ORF">KDAU_31030</name>
</gene>
<dbReference type="GO" id="GO:0016226">
    <property type="term" value="P:iron-sulfur cluster assembly"/>
    <property type="evidence" value="ECO:0007669"/>
    <property type="project" value="InterPro"/>
</dbReference>
<proteinExistence type="inferred from homology"/>
<reference evidence="5" key="1">
    <citation type="submission" date="2018-12" db="EMBL/GenBank/DDBJ databases">
        <title>Tengunoibacter tsumagoiensis gen. nov., sp. nov., Dictyobacter kobayashii sp. nov., D. alpinus sp. nov., and D. joshuensis sp. nov. and description of Dictyobacteraceae fam. nov. within the order Ktedonobacterales isolated from Tengu-no-mugimeshi.</title>
        <authorList>
            <person name="Wang C.M."/>
            <person name="Zheng Y."/>
            <person name="Sakai Y."/>
            <person name="Toyoda A."/>
            <person name="Minakuchi Y."/>
            <person name="Abe K."/>
            <person name="Yokota A."/>
            <person name="Yabe S."/>
        </authorList>
    </citation>
    <scope>NUCLEOTIDE SEQUENCE [LARGE SCALE GENOMIC DNA]</scope>
    <source>
        <strain evidence="5">S-27</strain>
    </source>
</reference>
<comment type="caution">
    <text evidence="4">The sequence shown here is derived from an EMBL/GenBank/DDBJ whole genome shotgun (WGS) entry which is preliminary data.</text>
</comment>
<comment type="similarity">
    <text evidence="1">Belongs to the iron-sulfur cluster assembly SufBD family.</text>
</comment>
<dbReference type="RefSeq" id="WP_126596799.1">
    <property type="nucleotide sequence ID" value="NZ_BIFQ01000001.1"/>
</dbReference>
<dbReference type="InterPro" id="IPR010231">
    <property type="entry name" value="SUF_FeS_clus_asmbl_SufB"/>
</dbReference>
<dbReference type="Pfam" id="PF19295">
    <property type="entry name" value="SufBD_N"/>
    <property type="match status" value="1"/>
</dbReference>
<dbReference type="Proteomes" id="UP000287224">
    <property type="component" value="Unassembled WGS sequence"/>
</dbReference>
<dbReference type="PANTHER" id="PTHR30508:SF1">
    <property type="entry name" value="UPF0051 PROTEIN ABCI8, CHLOROPLASTIC-RELATED"/>
    <property type="match status" value="1"/>
</dbReference>
<evidence type="ECO:0000313" key="4">
    <source>
        <dbReference type="EMBL" id="GCE05774.1"/>
    </source>
</evidence>
<evidence type="ECO:0000256" key="1">
    <source>
        <dbReference type="ARBA" id="ARBA00043967"/>
    </source>
</evidence>
<evidence type="ECO:0000259" key="3">
    <source>
        <dbReference type="Pfam" id="PF19295"/>
    </source>
</evidence>
<accession>A0A401ZFW0</accession>
<dbReference type="PANTHER" id="PTHR30508">
    <property type="entry name" value="FES CLUSTER ASSEMBLY PROTEIN SUF"/>
    <property type="match status" value="1"/>
</dbReference>
<keyword evidence="5" id="KW-1185">Reference proteome</keyword>
<dbReference type="InterPro" id="IPR045595">
    <property type="entry name" value="SufBD_N"/>
</dbReference>
<protein>
    <submittedName>
        <fullName evidence="4">Fe-S cluster assembly protein SufB</fullName>
    </submittedName>
</protein>
<sequence length="466" mass="52381">MSQAFELEQGNYSAGFHVAENYTYKSQRGLTRKVVEQISEMKGEPSWMRDFRLKSFELYEKRPMPTWGADLSGINFDDIFYYIKPVAQQGKNWDDIPSEIKDTFDRLGIPQAEQKYLAGVTAQYESEAVYHKMREDLEKLGVIFTDMDTALREYPDIIKEHFGSIIPPSDNKFASLNSAVWSGGSFVYVPRNVRVEIPLQAYFRINAQNMGQFERTLIIAEPGSYVHYVEGCTAPSYSSDSLHSAVVEIKAMEGSRVRYTTIQNWSKNVYNLVTKRAAAYRDATMEWVDGNLGSKVTMKYPAVLLMEPGARGDVLSVAFANDGMHQDAGAKITHLAPHTTSQILSKSVSKGTGRSSYRGLVRINPGAHHTKSSVRCDALLLDENARTDTYPTIRVEENQTEIGHEATVSKVGEDQLFYLMSRGLDESEAYSLIVNGFIEPITKELPMEYAVELNRLIQLEMSGSVG</sequence>
<dbReference type="SUPFAM" id="SSF101960">
    <property type="entry name" value="Stabilizer of iron transporter SufD"/>
    <property type="match status" value="1"/>
</dbReference>
<feature type="domain" description="SUF system FeS cluster assembly SufBD N-terminal" evidence="3">
    <location>
        <begin position="130"/>
        <end position="200"/>
    </location>
</feature>
<dbReference type="OrthoDB" id="9803529at2"/>
<evidence type="ECO:0000313" key="5">
    <source>
        <dbReference type="Proteomes" id="UP000287224"/>
    </source>
</evidence>
<dbReference type="InterPro" id="IPR055346">
    <property type="entry name" value="Fe-S_cluster_assembly_SufBD"/>
</dbReference>
<dbReference type="InterPro" id="IPR000825">
    <property type="entry name" value="SUF_FeS_clus_asmbl_SufBD_core"/>
</dbReference>
<name>A0A401ZFW0_9CHLR</name>
<dbReference type="InterPro" id="IPR037284">
    <property type="entry name" value="SUF_FeS_clus_asmbl_SufBD_sf"/>
</dbReference>